<keyword evidence="1" id="KW-1185">Reference proteome</keyword>
<dbReference type="AlphaFoldDB" id="A0A0N5C7X4"/>
<proteinExistence type="predicted"/>
<protein>
    <submittedName>
        <fullName evidence="2">DUF1080 domain-containing protein</fullName>
    </submittedName>
</protein>
<dbReference type="Proteomes" id="UP000046392">
    <property type="component" value="Unplaced"/>
</dbReference>
<accession>A0A0N5C7X4</accession>
<name>A0A0N5C7X4_STREA</name>
<evidence type="ECO:0000313" key="2">
    <source>
        <dbReference type="WBParaSite" id="SPAL_0001403500.1"/>
    </source>
</evidence>
<dbReference type="WBParaSite" id="SPAL_0001403500.1">
    <property type="protein sequence ID" value="SPAL_0001403500.1"/>
    <property type="gene ID" value="SPAL_0001403500"/>
</dbReference>
<organism evidence="1 2">
    <name type="scientific">Strongyloides papillosus</name>
    <name type="common">Intestinal threadworm</name>
    <dbReference type="NCBI Taxonomy" id="174720"/>
    <lineage>
        <taxon>Eukaryota</taxon>
        <taxon>Metazoa</taxon>
        <taxon>Ecdysozoa</taxon>
        <taxon>Nematoda</taxon>
        <taxon>Chromadorea</taxon>
        <taxon>Rhabditida</taxon>
        <taxon>Tylenchina</taxon>
        <taxon>Panagrolaimomorpha</taxon>
        <taxon>Strongyloidoidea</taxon>
        <taxon>Strongyloididae</taxon>
        <taxon>Strongyloides</taxon>
    </lineage>
</organism>
<reference evidence="2" key="1">
    <citation type="submission" date="2017-02" db="UniProtKB">
        <authorList>
            <consortium name="WormBaseParasite"/>
        </authorList>
    </citation>
    <scope>IDENTIFICATION</scope>
</reference>
<sequence length="66" mass="7482">WINIVKFTANMSFKIQDVDGDRNSWSRLLSPSLSYSLPSFLHGQAGDTTGTVNHKDKFKEIQLVKL</sequence>
<evidence type="ECO:0000313" key="1">
    <source>
        <dbReference type="Proteomes" id="UP000046392"/>
    </source>
</evidence>